<dbReference type="PROSITE" id="PS51900">
    <property type="entry name" value="CB"/>
    <property type="match status" value="1"/>
</dbReference>
<evidence type="ECO:0000256" key="1">
    <source>
        <dbReference type="ARBA" id="ARBA00004496"/>
    </source>
</evidence>
<dbReference type="InterPro" id="IPR050090">
    <property type="entry name" value="Tyrosine_recombinase_XerCD"/>
</dbReference>
<dbReference type="CDD" id="cd00798">
    <property type="entry name" value="INT_XerDC_C"/>
    <property type="match status" value="1"/>
</dbReference>
<reference evidence="12 13" key="1">
    <citation type="submission" date="2010-08" db="EMBL/GenBank/DDBJ databases">
        <authorList>
            <person name="Durkin A.S."/>
            <person name="Madupu R."/>
            <person name="Torralba M."/>
            <person name="Gillis M."/>
            <person name="Methe B."/>
            <person name="Sutton G."/>
            <person name="Nelson K.E."/>
        </authorList>
    </citation>
    <scope>NUCLEOTIDE SEQUENCE [LARGE SCALE GENOMIC DNA]</scope>
    <source>
        <strain evidence="12 13">PB189-T1-4</strain>
    </source>
</reference>
<keyword evidence="8 9" id="KW-0131">Cell cycle</keyword>
<evidence type="ECO:0000256" key="4">
    <source>
        <dbReference type="ARBA" id="ARBA00022829"/>
    </source>
</evidence>
<dbReference type="PANTHER" id="PTHR30349:SF41">
    <property type="entry name" value="INTEGRASE_RECOMBINASE PROTEIN MJ0367-RELATED"/>
    <property type="match status" value="1"/>
</dbReference>
<protein>
    <recommendedName>
        <fullName evidence="9">Tyrosine recombinase XerC</fullName>
    </recommendedName>
</protein>
<dbReference type="PANTHER" id="PTHR30349">
    <property type="entry name" value="PHAGE INTEGRASE-RELATED"/>
    <property type="match status" value="1"/>
</dbReference>
<evidence type="ECO:0000256" key="2">
    <source>
        <dbReference type="ARBA" id="ARBA00022490"/>
    </source>
</evidence>
<comment type="subunit">
    <text evidence="9">Forms a cyclic heterotetrameric complex composed of two molecules of XerC and two molecules of XerD.</text>
</comment>
<dbReference type="RefSeq" id="WP_006303946.1">
    <property type="nucleotide sequence ID" value="NZ_AEDQ01000017.1"/>
</dbReference>
<dbReference type="InterPro" id="IPR011010">
    <property type="entry name" value="DNA_brk_join_enz"/>
</dbReference>
<dbReference type="PROSITE" id="PS51898">
    <property type="entry name" value="TYR_RECOMBINASE"/>
    <property type="match status" value="1"/>
</dbReference>
<comment type="subcellular location">
    <subcellularLocation>
        <location evidence="1 9">Cytoplasm</location>
    </subcellularLocation>
</comment>
<evidence type="ECO:0000256" key="8">
    <source>
        <dbReference type="ARBA" id="ARBA00023306"/>
    </source>
</evidence>
<keyword evidence="2 9" id="KW-0963">Cytoplasm</keyword>
<gene>
    <name evidence="12" type="primary">xerD</name>
    <name evidence="9" type="synonym">xerC</name>
    <name evidence="12" type="ORF">HMPREF9248_1058</name>
</gene>
<feature type="active site" evidence="9">
    <location>
        <position position="310"/>
    </location>
</feature>
<feature type="active site" evidence="9">
    <location>
        <position position="189"/>
    </location>
</feature>
<comment type="function">
    <text evidence="9">Site-specific tyrosine recombinase, which acts by catalyzing the cutting and rejoining of the recombining DNA molecules. The XerC-XerD complex is essential to convert dimers of the bacterial chromosome into monomers to permit their segregation at cell division. It also contributes to the segregational stability of plasmids.</text>
</comment>
<feature type="active site" evidence="9">
    <location>
        <position position="284"/>
    </location>
</feature>
<accession>A0ABP2IYV4</accession>
<evidence type="ECO:0000256" key="9">
    <source>
        <dbReference type="HAMAP-Rule" id="MF_01808"/>
    </source>
</evidence>
<sequence length="346" mass="38698">MKPEGTHASSTYDAVCVRAFLMKLKQEFMSHLSSTRNLSHNTLRAYSIDLDAYIAWVLARQYDALSITHRQLREYLASLSSRGYATRTINRHLSAIRSWYKWFVWQGYTTSDAPAALASPKNPKTLPRVLNHHDITTLFNAFDESTPEGVRDRCFVEVLYATGCRISEAAQLTLGDIDMHEAQIRLFGKGSKMRIVPVYKECLDELSEYITKARPRLLAARTATSRRRAAGKSAAVPTRGTAATGASNRLFISTRGNPMSATALRYVFDSYIEKANLPATLSPHSMRHTFATDLLSGGADLRSVQELLGHSSLSTTQIYTHVSIDAMKRAVKQAHPRAEAETKRRK</sequence>
<evidence type="ECO:0000256" key="6">
    <source>
        <dbReference type="ARBA" id="ARBA00023125"/>
    </source>
</evidence>
<keyword evidence="13" id="KW-1185">Reference proteome</keyword>
<dbReference type="InterPro" id="IPR044068">
    <property type="entry name" value="CB"/>
</dbReference>
<feature type="active site" description="O-(3'-phospho-DNA)-tyrosine intermediate" evidence="9">
    <location>
        <position position="319"/>
    </location>
</feature>
<dbReference type="InterPro" id="IPR023009">
    <property type="entry name" value="Tyrosine_recombinase_XerC/XerD"/>
</dbReference>
<dbReference type="InterPro" id="IPR002104">
    <property type="entry name" value="Integrase_catalytic"/>
</dbReference>
<evidence type="ECO:0000313" key="13">
    <source>
        <dbReference type="Proteomes" id="UP000004431"/>
    </source>
</evidence>
<feature type="domain" description="Core-binding (CB)" evidence="11">
    <location>
        <begin position="19"/>
        <end position="104"/>
    </location>
</feature>
<evidence type="ECO:0000256" key="5">
    <source>
        <dbReference type="ARBA" id="ARBA00022908"/>
    </source>
</evidence>
<evidence type="ECO:0000259" key="11">
    <source>
        <dbReference type="PROSITE" id="PS51900"/>
    </source>
</evidence>
<dbReference type="Proteomes" id="UP000004431">
    <property type="component" value="Unassembled WGS sequence"/>
</dbReference>
<dbReference type="SUPFAM" id="SSF56349">
    <property type="entry name" value="DNA breaking-rejoining enzymes"/>
    <property type="match status" value="1"/>
</dbReference>
<evidence type="ECO:0000313" key="12">
    <source>
        <dbReference type="EMBL" id="EFL44237.1"/>
    </source>
</evidence>
<dbReference type="InterPro" id="IPR010998">
    <property type="entry name" value="Integrase_recombinase_N"/>
</dbReference>
<dbReference type="InterPro" id="IPR013762">
    <property type="entry name" value="Integrase-like_cat_sf"/>
</dbReference>
<evidence type="ECO:0000256" key="7">
    <source>
        <dbReference type="ARBA" id="ARBA00023172"/>
    </source>
</evidence>
<keyword evidence="5 9" id="KW-0229">DNA integration</keyword>
<keyword evidence="3 9" id="KW-0132">Cell division</keyword>
<dbReference type="Pfam" id="PF02899">
    <property type="entry name" value="Phage_int_SAM_1"/>
    <property type="match status" value="1"/>
</dbReference>
<comment type="caution">
    <text evidence="12">The sequence shown here is derived from an EMBL/GenBank/DDBJ whole genome shotgun (WGS) entry which is preliminary data.</text>
</comment>
<dbReference type="InterPro" id="IPR004107">
    <property type="entry name" value="Integrase_SAM-like_N"/>
</dbReference>
<proteinExistence type="inferred from homology"/>
<evidence type="ECO:0000256" key="3">
    <source>
        <dbReference type="ARBA" id="ARBA00022618"/>
    </source>
</evidence>
<dbReference type="Gene3D" id="1.10.150.130">
    <property type="match status" value="1"/>
</dbReference>
<dbReference type="Gene3D" id="1.10.443.10">
    <property type="entry name" value="Intergrase catalytic core"/>
    <property type="match status" value="1"/>
</dbReference>
<feature type="domain" description="Tyr recombinase" evidence="10">
    <location>
        <begin position="125"/>
        <end position="332"/>
    </location>
</feature>
<dbReference type="HAMAP" id="MF_01808">
    <property type="entry name" value="Recomb_XerC_XerD"/>
    <property type="match status" value="1"/>
</dbReference>
<name>A0ABP2IYV4_9ACTN</name>
<feature type="active site" evidence="9">
    <location>
        <position position="287"/>
    </location>
</feature>
<dbReference type="Pfam" id="PF00589">
    <property type="entry name" value="Phage_integrase"/>
    <property type="match status" value="1"/>
</dbReference>
<keyword evidence="6 9" id="KW-0238">DNA-binding</keyword>
<dbReference type="NCBIfam" id="NF001399">
    <property type="entry name" value="PRK00283.1"/>
    <property type="match status" value="1"/>
</dbReference>
<evidence type="ECO:0000259" key="10">
    <source>
        <dbReference type="PROSITE" id="PS51898"/>
    </source>
</evidence>
<organism evidence="12 13">
    <name type="scientific">Fannyhessea vaginae PB189-T1-4</name>
    <dbReference type="NCBI Taxonomy" id="866774"/>
    <lineage>
        <taxon>Bacteria</taxon>
        <taxon>Bacillati</taxon>
        <taxon>Actinomycetota</taxon>
        <taxon>Coriobacteriia</taxon>
        <taxon>Coriobacteriales</taxon>
        <taxon>Atopobiaceae</taxon>
        <taxon>Fannyhessea</taxon>
    </lineage>
</organism>
<dbReference type="EMBL" id="AEDQ01000017">
    <property type="protein sequence ID" value="EFL44237.1"/>
    <property type="molecule type" value="Genomic_DNA"/>
</dbReference>
<keyword evidence="4 9" id="KW-0159">Chromosome partition</keyword>
<feature type="active site" evidence="9">
    <location>
        <position position="165"/>
    </location>
</feature>
<comment type="similarity">
    <text evidence="9">Belongs to the 'phage' integrase family. XerC subfamily.</text>
</comment>
<keyword evidence="7 9" id="KW-0233">DNA recombination</keyword>